<organism evidence="1 2">
    <name type="scientific">Eumeta variegata</name>
    <name type="common">Bagworm moth</name>
    <name type="synonym">Eumeta japonica</name>
    <dbReference type="NCBI Taxonomy" id="151549"/>
    <lineage>
        <taxon>Eukaryota</taxon>
        <taxon>Metazoa</taxon>
        <taxon>Ecdysozoa</taxon>
        <taxon>Arthropoda</taxon>
        <taxon>Hexapoda</taxon>
        <taxon>Insecta</taxon>
        <taxon>Pterygota</taxon>
        <taxon>Neoptera</taxon>
        <taxon>Endopterygota</taxon>
        <taxon>Lepidoptera</taxon>
        <taxon>Glossata</taxon>
        <taxon>Ditrysia</taxon>
        <taxon>Tineoidea</taxon>
        <taxon>Psychidae</taxon>
        <taxon>Oiketicinae</taxon>
        <taxon>Eumeta</taxon>
    </lineage>
</organism>
<proteinExistence type="predicted"/>
<evidence type="ECO:0000313" key="2">
    <source>
        <dbReference type="Proteomes" id="UP000299102"/>
    </source>
</evidence>
<dbReference type="EMBL" id="BGZK01003645">
    <property type="protein sequence ID" value="GBP03324.1"/>
    <property type="molecule type" value="Genomic_DNA"/>
</dbReference>
<keyword evidence="2" id="KW-1185">Reference proteome</keyword>
<gene>
    <name evidence="1" type="ORF">EVAR_99069_1</name>
</gene>
<accession>A0A4C1SMW7</accession>
<name>A0A4C1SMW7_EUMVA</name>
<protein>
    <submittedName>
        <fullName evidence="1">Uncharacterized protein</fullName>
    </submittedName>
</protein>
<sequence>MEIRESGLGKARFSDLHTVLFRSSLHLFYWPIGTYRGAAATCAPPAFRAYTSSVNSELNVDVSRMARELNKRSPPRIGIKIYAARVIHHEMRGSAAPRRLRAVAAYRRINTYYISIRTFFL</sequence>
<evidence type="ECO:0000313" key="1">
    <source>
        <dbReference type="EMBL" id="GBP03324.1"/>
    </source>
</evidence>
<dbReference type="Proteomes" id="UP000299102">
    <property type="component" value="Unassembled WGS sequence"/>
</dbReference>
<dbReference type="AlphaFoldDB" id="A0A4C1SMW7"/>
<reference evidence="1 2" key="1">
    <citation type="journal article" date="2019" name="Commun. Biol.">
        <title>The bagworm genome reveals a unique fibroin gene that provides high tensile strength.</title>
        <authorList>
            <person name="Kono N."/>
            <person name="Nakamura H."/>
            <person name="Ohtoshi R."/>
            <person name="Tomita M."/>
            <person name="Numata K."/>
            <person name="Arakawa K."/>
        </authorList>
    </citation>
    <scope>NUCLEOTIDE SEQUENCE [LARGE SCALE GENOMIC DNA]</scope>
</reference>
<comment type="caution">
    <text evidence="1">The sequence shown here is derived from an EMBL/GenBank/DDBJ whole genome shotgun (WGS) entry which is preliminary data.</text>
</comment>